<dbReference type="SMART" id="SM00825">
    <property type="entry name" value="PKS_KS"/>
    <property type="match status" value="1"/>
</dbReference>
<dbReference type="Pfam" id="PF00109">
    <property type="entry name" value="ketoacyl-synt"/>
    <property type="match status" value="1"/>
</dbReference>
<dbReference type="Gene3D" id="3.40.47.10">
    <property type="match status" value="2"/>
</dbReference>
<dbReference type="Pfam" id="PF02801">
    <property type="entry name" value="Ketoacyl-synt_C"/>
    <property type="match status" value="1"/>
</dbReference>
<name>A0A9X2AH49_9BACT</name>
<sequence length="397" mass="41662">MGVAVTGVGIICALGTNQDEVMASFRAHASGIGPAQHLPTRHRDDYVFGEVPLSNAALAAQQGLPARLSRTILLSHHAAREAYASVPATLREEQRVGFISATSVGGMDKTESFFKDYVQASTAGDLRQVINHDCGKSTDFVAEKLGIHDFVTTISTACSSSANAIMLGARMIESGQLDIVVAGGADPLTRFTFNGFNTLMIVDRQQSRPLDASREGLNLGEGAAYVVLMRADLAAASGANVFCQLSGFGNTNDAHHQTALSDDGEGPFLAMTQALAAANLQPADIGYVNLHGTGTENNDLAEGAAIRRIFGEAVPKLSSTKSFTGHTLAASGAIEAVFSALAVRDGLMFPNFSFATPVEGPALRPVQQFHVDTSVRHVLSNSFGFGGNCSSLLFSRA</sequence>
<organism evidence="5 6">
    <name type="scientific">Hymenobacter cyanobacteriorum</name>
    <dbReference type="NCBI Taxonomy" id="2926463"/>
    <lineage>
        <taxon>Bacteria</taxon>
        <taxon>Pseudomonadati</taxon>
        <taxon>Bacteroidota</taxon>
        <taxon>Cytophagia</taxon>
        <taxon>Cytophagales</taxon>
        <taxon>Hymenobacteraceae</taxon>
        <taxon>Hymenobacter</taxon>
    </lineage>
</organism>
<dbReference type="SUPFAM" id="SSF53901">
    <property type="entry name" value="Thiolase-like"/>
    <property type="match status" value="2"/>
</dbReference>
<dbReference type="PANTHER" id="PTHR11712">
    <property type="entry name" value="POLYKETIDE SYNTHASE-RELATED"/>
    <property type="match status" value="1"/>
</dbReference>
<feature type="domain" description="Ketosynthase family 3 (KS3)" evidence="4">
    <location>
        <begin position="1"/>
        <end position="396"/>
    </location>
</feature>
<evidence type="ECO:0000256" key="1">
    <source>
        <dbReference type="ARBA" id="ARBA00008467"/>
    </source>
</evidence>
<dbReference type="InterPro" id="IPR014030">
    <property type="entry name" value="Ketoacyl_synth_N"/>
</dbReference>
<dbReference type="InterPro" id="IPR020841">
    <property type="entry name" value="PKS_Beta-ketoAc_synthase_dom"/>
</dbReference>
<dbReference type="Proteomes" id="UP001139193">
    <property type="component" value="Unassembled WGS sequence"/>
</dbReference>
<accession>A0A9X2AH49</accession>
<comment type="caution">
    <text evidence="5">The sequence shown here is derived from an EMBL/GenBank/DDBJ whole genome shotgun (WGS) entry which is preliminary data.</text>
</comment>
<comment type="similarity">
    <text evidence="1 3">Belongs to the thiolase-like superfamily. Beta-ketoacyl-ACP synthases family.</text>
</comment>
<keyword evidence="6" id="KW-1185">Reference proteome</keyword>
<dbReference type="GO" id="GO:0005829">
    <property type="term" value="C:cytosol"/>
    <property type="evidence" value="ECO:0007669"/>
    <property type="project" value="TreeGrafter"/>
</dbReference>
<dbReference type="CDD" id="cd00834">
    <property type="entry name" value="KAS_I_II"/>
    <property type="match status" value="1"/>
</dbReference>
<gene>
    <name evidence="5" type="ORF">MON38_03060</name>
</gene>
<dbReference type="InterPro" id="IPR016039">
    <property type="entry name" value="Thiolase-like"/>
</dbReference>
<dbReference type="PANTHER" id="PTHR11712:SF320">
    <property type="entry name" value="BETA-KETOACYL SYNTHASE"/>
    <property type="match status" value="1"/>
</dbReference>
<proteinExistence type="inferred from homology"/>
<evidence type="ECO:0000313" key="6">
    <source>
        <dbReference type="Proteomes" id="UP001139193"/>
    </source>
</evidence>
<evidence type="ECO:0000259" key="4">
    <source>
        <dbReference type="PROSITE" id="PS52004"/>
    </source>
</evidence>
<protein>
    <submittedName>
        <fullName evidence="5">Beta-ketoacyl-[acyl-carrier-protein] synthase family protein</fullName>
    </submittedName>
</protein>
<dbReference type="InterPro" id="IPR014031">
    <property type="entry name" value="Ketoacyl_synth_C"/>
</dbReference>
<dbReference type="PROSITE" id="PS52004">
    <property type="entry name" value="KS3_2"/>
    <property type="match status" value="1"/>
</dbReference>
<reference evidence="5" key="1">
    <citation type="submission" date="2022-03" db="EMBL/GenBank/DDBJ databases">
        <title>Bacterial whole genome sequence for Hymenobacter sp. DH14.</title>
        <authorList>
            <person name="Le V."/>
        </authorList>
    </citation>
    <scope>NUCLEOTIDE SEQUENCE</scope>
    <source>
        <strain evidence="5">DH14</strain>
    </source>
</reference>
<dbReference type="GO" id="GO:0004315">
    <property type="term" value="F:3-oxoacyl-[acyl-carrier-protein] synthase activity"/>
    <property type="evidence" value="ECO:0007669"/>
    <property type="project" value="TreeGrafter"/>
</dbReference>
<keyword evidence="2 3" id="KW-0808">Transferase</keyword>
<dbReference type="RefSeq" id="WP_241934659.1">
    <property type="nucleotide sequence ID" value="NZ_JALBGC010000001.1"/>
</dbReference>
<dbReference type="InterPro" id="IPR000794">
    <property type="entry name" value="Beta-ketoacyl_synthase"/>
</dbReference>
<dbReference type="GO" id="GO:0006633">
    <property type="term" value="P:fatty acid biosynthetic process"/>
    <property type="evidence" value="ECO:0007669"/>
    <property type="project" value="TreeGrafter"/>
</dbReference>
<evidence type="ECO:0000256" key="3">
    <source>
        <dbReference type="RuleBase" id="RU003694"/>
    </source>
</evidence>
<evidence type="ECO:0000313" key="5">
    <source>
        <dbReference type="EMBL" id="MCI1186384.1"/>
    </source>
</evidence>
<dbReference type="AlphaFoldDB" id="A0A9X2AH49"/>
<dbReference type="EMBL" id="JALBGC010000001">
    <property type="protein sequence ID" value="MCI1186384.1"/>
    <property type="molecule type" value="Genomic_DNA"/>
</dbReference>
<evidence type="ECO:0000256" key="2">
    <source>
        <dbReference type="ARBA" id="ARBA00022679"/>
    </source>
</evidence>